<comment type="caution">
    <text evidence="1">The sequence shown here is derived from an EMBL/GenBank/DDBJ whole genome shotgun (WGS) entry which is preliminary data.</text>
</comment>
<gene>
    <name evidence="1" type="ORF">ACFSJS_21135</name>
</gene>
<organism evidence="1 2">
    <name type="scientific">Streptomyces desertarenae</name>
    <dbReference type="NCBI Taxonomy" id="2666184"/>
    <lineage>
        <taxon>Bacteria</taxon>
        <taxon>Bacillati</taxon>
        <taxon>Actinomycetota</taxon>
        <taxon>Actinomycetes</taxon>
        <taxon>Kitasatosporales</taxon>
        <taxon>Streptomycetaceae</taxon>
        <taxon>Streptomyces</taxon>
    </lineage>
</organism>
<dbReference type="Proteomes" id="UP001597365">
    <property type="component" value="Unassembled WGS sequence"/>
</dbReference>
<dbReference type="RefSeq" id="WP_380902740.1">
    <property type="nucleotide sequence ID" value="NZ_JBHUFU010000013.1"/>
</dbReference>
<reference evidence="2" key="1">
    <citation type="journal article" date="2019" name="Int. J. Syst. Evol. Microbiol.">
        <title>The Global Catalogue of Microorganisms (GCM) 10K type strain sequencing project: providing services to taxonomists for standard genome sequencing and annotation.</title>
        <authorList>
            <consortium name="The Broad Institute Genomics Platform"/>
            <consortium name="The Broad Institute Genome Sequencing Center for Infectious Disease"/>
            <person name="Wu L."/>
            <person name="Ma J."/>
        </authorList>
    </citation>
    <scope>NUCLEOTIDE SEQUENCE [LARGE SCALE GENOMIC DNA]</scope>
    <source>
        <strain evidence="2">CGMCC 4.7455</strain>
    </source>
</reference>
<proteinExistence type="predicted"/>
<dbReference type="EMBL" id="JBHUFU010000013">
    <property type="protein sequence ID" value="MFD1832129.1"/>
    <property type="molecule type" value="Genomic_DNA"/>
</dbReference>
<accession>A0ABW4PPF4</accession>
<evidence type="ECO:0000313" key="1">
    <source>
        <dbReference type="EMBL" id="MFD1832129.1"/>
    </source>
</evidence>
<evidence type="ECO:0000313" key="2">
    <source>
        <dbReference type="Proteomes" id="UP001597365"/>
    </source>
</evidence>
<keyword evidence="2" id="KW-1185">Reference proteome</keyword>
<protein>
    <submittedName>
        <fullName evidence="1">Uncharacterized protein</fullName>
    </submittedName>
</protein>
<name>A0ABW4PPF4_9ACTN</name>
<sequence>MPHPADQYYAPNRPRDEVRAQLRRDQLRLRACQASLGLVGRDVLGLAVEPRQDEVVLHAAVVRETPEAVRDLHDIAAELKLLLVGGPDDRSDITTQVHVGLPCPATWPGHDHALVYLAKWDEVAAVDAERERERAEV</sequence>